<sequence length="561" mass="62349">MEKCILEVDSIYFVSVSRRSLPSPWLWEPVMFCIQEAVSNCGNITVTQPGRDGYPLYVCTAYGDHTSCCFRAANGSSADCRSDFIRGGEPALLTGDALYTTHSGLGYRDGVYRTSKNTPLMPSSQADQRYVKIIERRKEENPLQDKLYAFYTEKSNDQSPDSDLFTPRVSQICKADLGGSKDTLQFQWTSQLSSRLSCGDPSRKLYYTVLLDVAVLPSEDGGDDRVYGLFKNGWDMRAVCVYAMKDIDSTFSSSTTEPTETLSKRPGECVQDSKRLPSNLLKYMKRNPEMANWVRPIGNSNPLLVSRRHYSHIQVDRVGGTVGQEGHKVLLLSMESGVVHKVLENSTSPFIIAEYHPFESGTQILSMLLDNSEKKLYVSSSHEVVQIELRNCSVYGNQCTDCVLARDPYCGWDSGRKTCAPYSDGLTQDVLNGNYHDCTPYRSAPFGSGVDKPVPGPPSKDVPESSRHYLSCPIDSHHATYRWLKDGEERQSLEDQKQEQLVLLIEGMGSADEGGYECVAQEGDYQKTVAHYQLRMTSGVAGLKSSPLALALLALLLTLTC</sequence>
<keyword evidence="3" id="KW-0472">Membrane</keyword>
<dbReference type="SUPFAM" id="SSF48726">
    <property type="entry name" value="Immunoglobulin"/>
    <property type="match status" value="1"/>
</dbReference>
<feature type="compositionally biased region" description="Low complexity" evidence="7">
    <location>
        <begin position="251"/>
        <end position="261"/>
    </location>
</feature>
<dbReference type="GO" id="GO:0030215">
    <property type="term" value="F:semaphorin receptor binding"/>
    <property type="evidence" value="ECO:0007669"/>
    <property type="project" value="InterPro"/>
</dbReference>
<dbReference type="GO" id="GO:0030335">
    <property type="term" value="P:positive regulation of cell migration"/>
    <property type="evidence" value="ECO:0007669"/>
    <property type="project" value="TreeGrafter"/>
</dbReference>
<feature type="region of interest" description="Disordered" evidence="7">
    <location>
        <begin position="446"/>
        <end position="466"/>
    </location>
</feature>
<dbReference type="Proteomes" id="UP000823561">
    <property type="component" value="Chromosome 14"/>
</dbReference>
<dbReference type="GO" id="GO:0007411">
    <property type="term" value="P:axon guidance"/>
    <property type="evidence" value="ECO:0007669"/>
    <property type="project" value="TreeGrafter"/>
</dbReference>
<evidence type="ECO:0000259" key="8">
    <source>
        <dbReference type="PROSITE" id="PS50835"/>
    </source>
</evidence>
<reference evidence="10" key="1">
    <citation type="submission" date="2020-10" db="EMBL/GenBank/DDBJ databases">
        <title>Chromosome-scale genome assembly of the Allis shad, Alosa alosa.</title>
        <authorList>
            <person name="Margot Z."/>
            <person name="Christophe K."/>
            <person name="Cabau C."/>
            <person name="Louis A."/>
            <person name="Berthelot C."/>
            <person name="Parey E."/>
            <person name="Roest Crollius H."/>
            <person name="Montfort J."/>
            <person name="Robinson-Rechavi M."/>
            <person name="Bucao C."/>
            <person name="Bouchez O."/>
            <person name="Gislard M."/>
            <person name="Lluch J."/>
            <person name="Milhes M."/>
            <person name="Lampietro C."/>
            <person name="Lopez Roques C."/>
            <person name="Donnadieu C."/>
            <person name="Braasch I."/>
            <person name="Desvignes T."/>
            <person name="Postlethwait J."/>
            <person name="Bobe J."/>
            <person name="Guiguen Y."/>
        </authorList>
    </citation>
    <scope>NUCLEOTIDE SEQUENCE</scope>
    <source>
        <strain evidence="10">M-15738</strain>
        <tissue evidence="10">Blood</tissue>
    </source>
</reference>
<evidence type="ECO:0000256" key="3">
    <source>
        <dbReference type="ARBA" id="ARBA00023136"/>
    </source>
</evidence>
<feature type="domain" description="Ig-like" evidence="8">
    <location>
        <begin position="445"/>
        <end position="530"/>
    </location>
</feature>
<comment type="caution">
    <text evidence="6">Lacks conserved residue(s) required for the propagation of feature annotation.</text>
</comment>
<keyword evidence="5" id="KW-0325">Glycoprotein</keyword>
<accession>A0AAV6G8H1</accession>
<evidence type="ECO:0000256" key="6">
    <source>
        <dbReference type="PROSITE-ProRule" id="PRU00352"/>
    </source>
</evidence>
<dbReference type="GO" id="GO:0045499">
    <property type="term" value="F:chemorepellent activity"/>
    <property type="evidence" value="ECO:0007669"/>
    <property type="project" value="TreeGrafter"/>
</dbReference>
<evidence type="ECO:0000256" key="1">
    <source>
        <dbReference type="ARBA" id="ARBA00004370"/>
    </source>
</evidence>
<keyword evidence="11" id="KW-1185">Reference proteome</keyword>
<evidence type="ECO:0008006" key="12">
    <source>
        <dbReference type="Google" id="ProtNLM"/>
    </source>
</evidence>
<dbReference type="FunFam" id="2.60.40.10:FF:001170">
    <property type="entry name" value="Sema domain, immunoglobulin domain (Ig), short basic domain, secreted, (Semaphorin) 3F"/>
    <property type="match status" value="1"/>
</dbReference>
<dbReference type="EMBL" id="JADWDJ010000014">
    <property type="protein sequence ID" value="KAG5270407.1"/>
    <property type="molecule type" value="Genomic_DNA"/>
</dbReference>
<protein>
    <recommendedName>
        <fullName evidence="12">Semaphorin-7A-like</fullName>
    </recommendedName>
</protein>
<dbReference type="GO" id="GO:0005615">
    <property type="term" value="C:extracellular space"/>
    <property type="evidence" value="ECO:0007669"/>
    <property type="project" value="TreeGrafter"/>
</dbReference>
<comment type="caution">
    <text evidence="10">The sequence shown here is derived from an EMBL/GenBank/DDBJ whole genome shotgun (WGS) entry which is preliminary data.</text>
</comment>
<dbReference type="InterPro" id="IPR015943">
    <property type="entry name" value="WD40/YVTN_repeat-like_dom_sf"/>
</dbReference>
<keyword evidence="4" id="KW-1015">Disulfide bond</keyword>
<feature type="domain" description="Sema" evidence="9">
    <location>
        <begin position="1"/>
        <end position="389"/>
    </location>
</feature>
<dbReference type="InterPro" id="IPR007110">
    <property type="entry name" value="Ig-like_dom"/>
</dbReference>
<dbReference type="AlphaFoldDB" id="A0AAV6G8H1"/>
<dbReference type="PROSITE" id="PS50835">
    <property type="entry name" value="IG_LIKE"/>
    <property type="match status" value="1"/>
</dbReference>
<evidence type="ECO:0000256" key="4">
    <source>
        <dbReference type="ARBA" id="ARBA00023157"/>
    </source>
</evidence>
<name>A0AAV6G8H1_9TELE</name>
<dbReference type="Gene3D" id="2.130.10.10">
    <property type="entry name" value="YVTN repeat-like/Quinoprotein amine dehydrogenase"/>
    <property type="match status" value="1"/>
</dbReference>
<dbReference type="PROSITE" id="PS51004">
    <property type="entry name" value="SEMA"/>
    <property type="match status" value="1"/>
</dbReference>
<evidence type="ECO:0000256" key="7">
    <source>
        <dbReference type="SAM" id="MobiDB-lite"/>
    </source>
</evidence>
<evidence type="ECO:0000256" key="5">
    <source>
        <dbReference type="ARBA" id="ARBA00023180"/>
    </source>
</evidence>
<evidence type="ECO:0000313" key="11">
    <source>
        <dbReference type="Proteomes" id="UP000823561"/>
    </source>
</evidence>
<evidence type="ECO:0000259" key="9">
    <source>
        <dbReference type="PROSITE" id="PS51004"/>
    </source>
</evidence>
<dbReference type="InterPro" id="IPR036179">
    <property type="entry name" value="Ig-like_dom_sf"/>
</dbReference>
<dbReference type="Gene3D" id="3.30.1680.10">
    <property type="entry name" value="ligand-binding face of the semaphorins, domain 2"/>
    <property type="match status" value="1"/>
</dbReference>
<dbReference type="GO" id="GO:0000122">
    <property type="term" value="P:negative regulation of transcription by RNA polymerase II"/>
    <property type="evidence" value="ECO:0007669"/>
    <property type="project" value="TreeGrafter"/>
</dbReference>
<dbReference type="GO" id="GO:0043931">
    <property type="term" value="P:ossification involved in bone maturation"/>
    <property type="evidence" value="ECO:0007669"/>
    <property type="project" value="TreeGrafter"/>
</dbReference>
<dbReference type="SMART" id="SM00409">
    <property type="entry name" value="IG"/>
    <property type="match status" value="1"/>
</dbReference>
<dbReference type="InterPro" id="IPR016201">
    <property type="entry name" value="PSI"/>
</dbReference>
<dbReference type="InterPro" id="IPR027231">
    <property type="entry name" value="Semaphorin"/>
</dbReference>
<organism evidence="10 11">
    <name type="scientific">Alosa alosa</name>
    <name type="common">allis shad</name>
    <dbReference type="NCBI Taxonomy" id="278164"/>
    <lineage>
        <taxon>Eukaryota</taxon>
        <taxon>Metazoa</taxon>
        <taxon>Chordata</taxon>
        <taxon>Craniata</taxon>
        <taxon>Vertebrata</taxon>
        <taxon>Euteleostomi</taxon>
        <taxon>Actinopterygii</taxon>
        <taxon>Neopterygii</taxon>
        <taxon>Teleostei</taxon>
        <taxon>Clupei</taxon>
        <taxon>Clupeiformes</taxon>
        <taxon>Clupeoidei</taxon>
        <taxon>Clupeidae</taxon>
        <taxon>Alosa</taxon>
    </lineage>
</organism>
<dbReference type="InterPro" id="IPR001627">
    <property type="entry name" value="Semap_dom"/>
</dbReference>
<proteinExistence type="inferred from homology"/>
<dbReference type="GO" id="GO:0071526">
    <property type="term" value="P:semaphorin-plexin signaling pathway"/>
    <property type="evidence" value="ECO:0007669"/>
    <property type="project" value="TreeGrafter"/>
</dbReference>
<dbReference type="InterPro" id="IPR036352">
    <property type="entry name" value="Semap_dom_sf"/>
</dbReference>
<dbReference type="Pfam" id="PF01437">
    <property type="entry name" value="PSI"/>
    <property type="match status" value="1"/>
</dbReference>
<dbReference type="Gene3D" id="2.60.40.10">
    <property type="entry name" value="Immunoglobulins"/>
    <property type="match status" value="1"/>
</dbReference>
<dbReference type="Pfam" id="PF01403">
    <property type="entry name" value="Sema"/>
    <property type="match status" value="1"/>
</dbReference>
<evidence type="ECO:0000313" key="10">
    <source>
        <dbReference type="EMBL" id="KAG5270407.1"/>
    </source>
</evidence>
<dbReference type="InterPro" id="IPR003599">
    <property type="entry name" value="Ig_sub"/>
</dbReference>
<dbReference type="SUPFAM" id="SSF103575">
    <property type="entry name" value="Plexin repeat"/>
    <property type="match status" value="1"/>
</dbReference>
<dbReference type="GO" id="GO:0005886">
    <property type="term" value="C:plasma membrane"/>
    <property type="evidence" value="ECO:0007669"/>
    <property type="project" value="TreeGrafter"/>
</dbReference>
<dbReference type="PANTHER" id="PTHR11036:SF144">
    <property type="entry name" value="SEMAPHORIN-7A-LIKE"/>
    <property type="match status" value="1"/>
</dbReference>
<dbReference type="SMART" id="SM00630">
    <property type="entry name" value="Sema"/>
    <property type="match status" value="1"/>
</dbReference>
<comment type="similarity">
    <text evidence="2">Belongs to the semaphorin family.</text>
</comment>
<dbReference type="SMART" id="SM00423">
    <property type="entry name" value="PSI"/>
    <property type="match status" value="1"/>
</dbReference>
<dbReference type="PANTHER" id="PTHR11036">
    <property type="entry name" value="SEMAPHORIN"/>
    <property type="match status" value="1"/>
</dbReference>
<dbReference type="SUPFAM" id="SSF101912">
    <property type="entry name" value="Sema domain"/>
    <property type="match status" value="1"/>
</dbReference>
<dbReference type="InterPro" id="IPR002165">
    <property type="entry name" value="Plexin_repeat"/>
</dbReference>
<dbReference type="GO" id="GO:0001755">
    <property type="term" value="P:neural crest cell migration"/>
    <property type="evidence" value="ECO:0007669"/>
    <property type="project" value="TreeGrafter"/>
</dbReference>
<dbReference type="InterPro" id="IPR013783">
    <property type="entry name" value="Ig-like_fold"/>
</dbReference>
<feature type="region of interest" description="Disordered" evidence="7">
    <location>
        <begin position="251"/>
        <end position="270"/>
    </location>
</feature>
<gene>
    <name evidence="10" type="ORF">AALO_G00192270</name>
</gene>
<evidence type="ECO:0000256" key="2">
    <source>
        <dbReference type="ARBA" id="ARBA00009492"/>
    </source>
</evidence>
<comment type="subcellular location">
    <subcellularLocation>
        <location evidence="1">Membrane</location>
    </subcellularLocation>
</comment>